<dbReference type="GO" id="GO:0006457">
    <property type="term" value="P:protein folding"/>
    <property type="evidence" value="ECO:0007669"/>
    <property type="project" value="TreeGrafter"/>
</dbReference>
<dbReference type="PRINTS" id="PR00153">
    <property type="entry name" value="CSAPPISMRASE"/>
</dbReference>
<dbReference type="PANTHER" id="PTHR11071:SF561">
    <property type="entry name" value="PEPTIDYL-PROLYL CIS-TRANS ISOMERASE D-RELATED"/>
    <property type="match status" value="1"/>
</dbReference>
<dbReference type="PROSITE" id="PS50072">
    <property type="entry name" value="CSA_PPIASE_2"/>
    <property type="match status" value="1"/>
</dbReference>
<proteinExistence type="inferred from homology"/>
<evidence type="ECO:0000256" key="3">
    <source>
        <dbReference type="ARBA" id="ARBA00013194"/>
    </source>
</evidence>
<dbReference type="EC" id="5.2.1.8" evidence="3"/>
<dbReference type="FunFam" id="2.40.100.10:FF:000025">
    <property type="entry name" value="Peptidyl-prolyl cis-trans isomerase CYP19-2"/>
    <property type="match status" value="1"/>
</dbReference>
<dbReference type="Proteomes" id="UP000694925">
    <property type="component" value="Unplaced"/>
</dbReference>
<dbReference type="InterPro" id="IPR029488">
    <property type="entry name" value="Hmw/CFAP97"/>
</dbReference>
<accession>A0AAJ7J849</accession>
<organism evidence="7 8">
    <name type="scientific">Ceratina calcarata</name>
    <dbReference type="NCBI Taxonomy" id="156304"/>
    <lineage>
        <taxon>Eukaryota</taxon>
        <taxon>Metazoa</taxon>
        <taxon>Ecdysozoa</taxon>
        <taxon>Arthropoda</taxon>
        <taxon>Hexapoda</taxon>
        <taxon>Insecta</taxon>
        <taxon>Pterygota</taxon>
        <taxon>Neoptera</taxon>
        <taxon>Endopterygota</taxon>
        <taxon>Hymenoptera</taxon>
        <taxon>Apocrita</taxon>
        <taxon>Aculeata</taxon>
        <taxon>Apoidea</taxon>
        <taxon>Anthophila</taxon>
        <taxon>Apidae</taxon>
        <taxon>Ceratina</taxon>
        <taxon>Zadontomerus</taxon>
    </lineage>
</organism>
<dbReference type="Pfam" id="PF00160">
    <property type="entry name" value="Pro_isomerase"/>
    <property type="match status" value="1"/>
</dbReference>
<reference evidence="8" key="1">
    <citation type="submission" date="2025-08" db="UniProtKB">
        <authorList>
            <consortium name="RefSeq"/>
        </authorList>
    </citation>
    <scope>IDENTIFICATION</scope>
    <source>
        <tissue evidence="8">Whole body</tissue>
    </source>
</reference>
<evidence type="ECO:0000313" key="7">
    <source>
        <dbReference type="Proteomes" id="UP000694925"/>
    </source>
</evidence>
<dbReference type="AlphaFoldDB" id="A0AAJ7J849"/>
<protein>
    <recommendedName>
        <fullName evidence="3">peptidylprolyl isomerase</fullName>
        <ecNumber evidence="3">5.2.1.8</ecNumber>
    </recommendedName>
</protein>
<dbReference type="Pfam" id="PF13879">
    <property type="entry name" value="Hmw_CFAP97"/>
    <property type="match status" value="1"/>
</dbReference>
<evidence type="ECO:0000259" key="6">
    <source>
        <dbReference type="PROSITE" id="PS50072"/>
    </source>
</evidence>
<evidence type="ECO:0000313" key="8">
    <source>
        <dbReference type="RefSeq" id="XP_017886749.1"/>
    </source>
</evidence>
<evidence type="ECO:0000256" key="5">
    <source>
        <dbReference type="ARBA" id="ARBA00023235"/>
    </source>
</evidence>
<dbReference type="Gene3D" id="2.40.100.10">
    <property type="entry name" value="Cyclophilin-like"/>
    <property type="match status" value="1"/>
</dbReference>
<dbReference type="GeneID" id="108628980"/>
<dbReference type="PANTHER" id="PTHR11071">
    <property type="entry name" value="PEPTIDYL-PROLYL CIS-TRANS ISOMERASE"/>
    <property type="match status" value="1"/>
</dbReference>
<sequence>MDAKEYKKYMQRIAQAEAKVDNAAPRFDVTTYYKTRNLLIDFNRVRELDRENMKLLRRLNIIARLGGTIDCWLPQTIKYVSSLADPRLENRQITEQNTKLLRRIHNASTNYSTAEFIQSWKEMKEKTMHGRKFQKEPAGHIIGLESHQDHCMIRDLSLLKDMNPSIRTKCFIEIEILEDKQKLGRIHFELYDDVVPQTCANFAELCHGYNGLSYKNTPLHRIVSGYWCQGGDVTKYNGSGGTSIYGESFQNENYHLRHAGPGILSMYNDDGNTSNSKFNLTFRKLETVDGKHVVFGKVIKGLSNIYKLEEFATKTGKPYKTIIISNCGVISRTVNS</sequence>
<dbReference type="RefSeq" id="XP_017886749.1">
    <property type="nucleotide sequence ID" value="XM_018031260.2"/>
</dbReference>
<comment type="catalytic activity">
    <reaction evidence="1">
        <text>[protein]-peptidylproline (omega=180) = [protein]-peptidylproline (omega=0)</text>
        <dbReference type="Rhea" id="RHEA:16237"/>
        <dbReference type="Rhea" id="RHEA-COMP:10747"/>
        <dbReference type="Rhea" id="RHEA-COMP:10748"/>
        <dbReference type="ChEBI" id="CHEBI:83833"/>
        <dbReference type="ChEBI" id="CHEBI:83834"/>
        <dbReference type="EC" id="5.2.1.8"/>
    </reaction>
</comment>
<comment type="similarity">
    <text evidence="2">Belongs to the CFAP97 family.</text>
</comment>
<evidence type="ECO:0000256" key="2">
    <source>
        <dbReference type="ARBA" id="ARBA00008315"/>
    </source>
</evidence>
<keyword evidence="5" id="KW-0413">Isomerase</keyword>
<dbReference type="InterPro" id="IPR029000">
    <property type="entry name" value="Cyclophilin-like_dom_sf"/>
</dbReference>
<dbReference type="GO" id="GO:0003755">
    <property type="term" value="F:peptidyl-prolyl cis-trans isomerase activity"/>
    <property type="evidence" value="ECO:0007669"/>
    <property type="project" value="UniProtKB-KW"/>
</dbReference>
<name>A0AAJ7J849_9HYME</name>
<feature type="domain" description="PPIase cyclophilin-type" evidence="6">
    <location>
        <begin position="173"/>
        <end position="329"/>
    </location>
</feature>
<keyword evidence="7" id="KW-1185">Reference proteome</keyword>
<evidence type="ECO:0000256" key="1">
    <source>
        <dbReference type="ARBA" id="ARBA00000971"/>
    </source>
</evidence>
<gene>
    <name evidence="8" type="primary">LOC108628980</name>
</gene>
<dbReference type="InterPro" id="IPR002130">
    <property type="entry name" value="Cyclophilin-type_PPIase_dom"/>
</dbReference>
<dbReference type="GO" id="GO:0016018">
    <property type="term" value="F:cyclosporin A binding"/>
    <property type="evidence" value="ECO:0007669"/>
    <property type="project" value="TreeGrafter"/>
</dbReference>
<dbReference type="KEGG" id="ccal:108628980"/>
<dbReference type="GO" id="GO:0005737">
    <property type="term" value="C:cytoplasm"/>
    <property type="evidence" value="ECO:0007669"/>
    <property type="project" value="TreeGrafter"/>
</dbReference>
<evidence type="ECO:0000256" key="4">
    <source>
        <dbReference type="ARBA" id="ARBA00023110"/>
    </source>
</evidence>
<dbReference type="SUPFAM" id="SSF50891">
    <property type="entry name" value="Cyclophilin-like"/>
    <property type="match status" value="1"/>
</dbReference>
<keyword evidence="4" id="KW-0697">Rotamase</keyword>